<comment type="subunit">
    <text evidence="7 9">Part of the 50S ribosomal subunit. Forms a cluster with proteins L14 and L19.</text>
</comment>
<dbReference type="InterPro" id="IPR009000">
    <property type="entry name" value="Transl_B-barrel_sf"/>
</dbReference>
<dbReference type="SUPFAM" id="SSF50447">
    <property type="entry name" value="Translation proteins"/>
    <property type="match status" value="1"/>
</dbReference>
<dbReference type="NCBIfam" id="TIGR03625">
    <property type="entry name" value="L3_bact"/>
    <property type="match status" value="1"/>
</dbReference>
<sequence>MPGIIGKKIGMTSLFTPDGKNIPCTLIEAGPCVVTQVKTIETDGYTAIQLGYGEKKAKNTTKALAGHFAKAGTTPKKKLVEFRTDEAGTFAAGATIDATLFEEGEFVDVVGTSKGKGFQGVVKRYNFAGVGGQTHGQHNRGRHPGSIGACSWPSRVFKGMRMGGRMGNDRVKVQNLKVMRIVADKNLIVVSGSVPGAKNSFVVLEK</sequence>
<gene>
    <name evidence="7 10" type="primary">rplC</name>
    <name evidence="10" type="ORF">MWH26_14915</name>
</gene>
<evidence type="ECO:0000256" key="3">
    <source>
        <dbReference type="ARBA" id="ARBA00022884"/>
    </source>
</evidence>
<dbReference type="RefSeq" id="WP_247974898.1">
    <property type="nucleotide sequence ID" value="NZ_CP095848.1"/>
</dbReference>
<organism evidence="10 11">
    <name type="scientific">Hymenobacter sublimis</name>
    <dbReference type="NCBI Taxonomy" id="2933777"/>
    <lineage>
        <taxon>Bacteria</taxon>
        <taxon>Pseudomonadati</taxon>
        <taxon>Bacteroidota</taxon>
        <taxon>Cytophagia</taxon>
        <taxon>Cytophagales</taxon>
        <taxon>Hymenobacteraceae</taxon>
        <taxon>Hymenobacter</taxon>
    </lineage>
</organism>
<evidence type="ECO:0000256" key="9">
    <source>
        <dbReference type="RuleBase" id="RU003906"/>
    </source>
</evidence>
<dbReference type="HAMAP" id="MF_01325_B">
    <property type="entry name" value="Ribosomal_uL3_B"/>
    <property type="match status" value="1"/>
</dbReference>
<accession>A0ABY4J9H0</accession>
<dbReference type="PANTHER" id="PTHR11229">
    <property type="entry name" value="50S RIBOSOMAL PROTEIN L3"/>
    <property type="match status" value="1"/>
</dbReference>
<evidence type="ECO:0000256" key="5">
    <source>
        <dbReference type="ARBA" id="ARBA00023274"/>
    </source>
</evidence>
<reference evidence="10 11" key="1">
    <citation type="submission" date="2022-04" db="EMBL/GenBank/DDBJ databases">
        <title>Hymenobacter sp. isolated from the air.</title>
        <authorList>
            <person name="Won M."/>
            <person name="Lee C.-M."/>
            <person name="Woen H.-Y."/>
            <person name="Kwon S.-W."/>
        </authorList>
    </citation>
    <scope>NUCLEOTIDE SEQUENCE [LARGE SCALE GENOMIC DNA]</scope>
    <source>
        <strain evidence="11">5516 S-25</strain>
    </source>
</reference>
<keyword evidence="3 7" id="KW-0694">RNA-binding</keyword>
<evidence type="ECO:0000256" key="2">
    <source>
        <dbReference type="ARBA" id="ARBA00022730"/>
    </source>
</evidence>
<comment type="similarity">
    <text evidence="1 7 8">Belongs to the universal ribosomal protein uL3 family.</text>
</comment>
<name>A0ABY4J9H0_9BACT</name>
<evidence type="ECO:0000313" key="10">
    <source>
        <dbReference type="EMBL" id="UPL48476.1"/>
    </source>
</evidence>
<dbReference type="Gene3D" id="2.40.30.10">
    <property type="entry name" value="Translation factors"/>
    <property type="match status" value="1"/>
</dbReference>
<dbReference type="Proteomes" id="UP000829647">
    <property type="component" value="Chromosome"/>
</dbReference>
<dbReference type="InterPro" id="IPR019926">
    <property type="entry name" value="Ribosomal_uL3_CS"/>
</dbReference>
<dbReference type="Pfam" id="PF00297">
    <property type="entry name" value="Ribosomal_L3"/>
    <property type="match status" value="1"/>
</dbReference>
<evidence type="ECO:0000313" key="11">
    <source>
        <dbReference type="Proteomes" id="UP000829647"/>
    </source>
</evidence>
<keyword evidence="2 7" id="KW-0699">rRNA-binding</keyword>
<proteinExistence type="inferred from homology"/>
<dbReference type="InterPro" id="IPR019927">
    <property type="entry name" value="Ribosomal_uL3_bac/org-type"/>
</dbReference>
<dbReference type="EMBL" id="CP095848">
    <property type="protein sequence ID" value="UPL48476.1"/>
    <property type="molecule type" value="Genomic_DNA"/>
</dbReference>
<evidence type="ECO:0000256" key="6">
    <source>
        <dbReference type="ARBA" id="ARBA00035243"/>
    </source>
</evidence>
<evidence type="ECO:0000256" key="4">
    <source>
        <dbReference type="ARBA" id="ARBA00022980"/>
    </source>
</evidence>
<dbReference type="GO" id="GO:0005840">
    <property type="term" value="C:ribosome"/>
    <property type="evidence" value="ECO:0007669"/>
    <property type="project" value="UniProtKB-KW"/>
</dbReference>
<evidence type="ECO:0000256" key="7">
    <source>
        <dbReference type="HAMAP-Rule" id="MF_01325"/>
    </source>
</evidence>
<dbReference type="InterPro" id="IPR000597">
    <property type="entry name" value="Ribosomal_uL3"/>
</dbReference>
<dbReference type="PANTHER" id="PTHR11229:SF16">
    <property type="entry name" value="LARGE RIBOSOMAL SUBUNIT PROTEIN UL3C"/>
    <property type="match status" value="1"/>
</dbReference>
<comment type="function">
    <text evidence="7 9">One of the primary rRNA binding proteins, it binds directly near the 3'-end of the 23S rRNA, where it nucleates assembly of the 50S subunit.</text>
</comment>
<keyword evidence="11" id="KW-1185">Reference proteome</keyword>
<dbReference type="Gene3D" id="3.30.160.810">
    <property type="match status" value="1"/>
</dbReference>
<keyword evidence="4 7" id="KW-0689">Ribosomal protein</keyword>
<evidence type="ECO:0000256" key="8">
    <source>
        <dbReference type="RuleBase" id="RU003905"/>
    </source>
</evidence>
<protein>
    <recommendedName>
        <fullName evidence="6 7">Large ribosomal subunit protein uL3</fullName>
    </recommendedName>
</protein>
<dbReference type="PROSITE" id="PS00474">
    <property type="entry name" value="RIBOSOMAL_L3"/>
    <property type="match status" value="1"/>
</dbReference>
<keyword evidence="5 7" id="KW-0687">Ribonucleoprotein</keyword>
<evidence type="ECO:0000256" key="1">
    <source>
        <dbReference type="ARBA" id="ARBA00006540"/>
    </source>
</evidence>